<evidence type="ECO:0000313" key="2">
    <source>
        <dbReference type="EMBL" id="KFN90588.1"/>
    </source>
</evidence>
<dbReference type="GO" id="GO:0009035">
    <property type="term" value="F:type I site-specific deoxyribonuclease activity"/>
    <property type="evidence" value="ECO:0007669"/>
    <property type="project" value="UniProtKB-EC"/>
</dbReference>
<gene>
    <name evidence="2" type="ORF">TMUPMC115_1842</name>
</gene>
<protein>
    <submittedName>
        <fullName evidence="2">Type I restriction-modification system, restriction subunit R</fullName>
        <ecNumber evidence="2">3.1.21.3</ecNumber>
    </submittedName>
</protein>
<dbReference type="Gene3D" id="3.40.50.300">
    <property type="entry name" value="P-loop containing nucleotide triphosphate hydrolases"/>
    <property type="match status" value="1"/>
</dbReference>
<name>A0A091CCM4_9ENTE</name>
<dbReference type="InterPro" id="IPR027417">
    <property type="entry name" value="P-loop_NTPase"/>
</dbReference>
<comment type="caution">
    <text evidence="2">The sequence shown here is derived from an EMBL/GenBank/DDBJ whole genome shotgun (WGS) entry which is preliminary data.</text>
</comment>
<evidence type="ECO:0000313" key="3">
    <source>
        <dbReference type="Proteomes" id="UP000029380"/>
    </source>
</evidence>
<dbReference type="EC" id="3.1.21.3" evidence="2"/>
<dbReference type="Pfam" id="PF22679">
    <property type="entry name" value="T1R_D3-like"/>
    <property type="match status" value="1"/>
</dbReference>
<dbReference type="AlphaFoldDB" id="A0A091CCM4"/>
<organism evidence="2 3">
    <name type="scientific">Tetragenococcus muriaticus PMC-11-5</name>
    <dbReference type="NCBI Taxonomy" id="1302649"/>
    <lineage>
        <taxon>Bacteria</taxon>
        <taxon>Bacillati</taxon>
        <taxon>Bacillota</taxon>
        <taxon>Bacilli</taxon>
        <taxon>Lactobacillales</taxon>
        <taxon>Enterococcaceae</taxon>
        <taxon>Tetragenococcus</taxon>
    </lineage>
</organism>
<accession>A0A091CCM4</accession>
<evidence type="ECO:0000259" key="1">
    <source>
        <dbReference type="Pfam" id="PF22679"/>
    </source>
</evidence>
<feature type="domain" description="Restriction endonuclease type I HsdR second RecA-like helicase" evidence="1">
    <location>
        <begin position="45"/>
        <end position="147"/>
    </location>
</feature>
<dbReference type="InterPro" id="IPR055180">
    <property type="entry name" value="HsdR_RecA-like_helicase_dom_2"/>
</dbReference>
<proteinExistence type="predicted"/>
<dbReference type="PATRIC" id="fig|1302649.3.peg.1842"/>
<sequence>MLLEEKEELLPKDVYEREDHMLEVIDSIVNNSRTKLGFSKGAGQTYDAILTTSSINKALNYYDLIKKVKSGETDIRVEEKTKRVLPDFPKVAITYSISENEESSSKEQDKMREILGDYNKQFGTNFTLETMRAYNRNINDRLSRKKREVLSPFRTIRFSDRC</sequence>
<keyword evidence="2" id="KW-0378">Hydrolase</keyword>
<dbReference type="EMBL" id="JPVU01000198">
    <property type="protein sequence ID" value="KFN90588.1"/>
    <property type="molecule type" value="Genomic_DNA"/>
</dbReference>
<reference evidence="2 3" key="1">
    <citation type="submission" date="2014-08" db="EMBL/GenBank/DDBJ databases">
        <title>Genome sequence of Tetragenococcus muriaticus.</title>
        <authorList>
            <person name="Chuea-nongthon C."/>
            <person name="Rodtong S."/>
            <person name="Yongsawatdigul J."/>
            <person name="Steele J.L."/>
            <person name="Liu X.-y."/>
            <person name="Speers J."/>
            <person name="Glasner J.D."/>
            <person name="Neeno-Eckwall E.C."/>
        </authorList>
    </citation>
    <scope>NUCLEOTIDE SEQUENCE [LARGE SCALE GENOMIC DNA]</scope>
    <source>
        <strain evidence="2 3">PMC-11-5</strain>
    </source>
</reference>
<dbReference type="Proteomes" id="UP000029380">
    <property type="component" value="Unassembled WGS sequence"/>
</dbReference>